<name>A0A437A201_ARTFL</name>
<evidence type="ECO:0000313" key="1">
    <source>
        <dbReference type="EMBL" id="RVD85110.1"/>
    </source>
</evidence>
<organism evidence="1 2">
    <name type="scientific">Arthrobotrys flagrans</name>
    <name type="common">Nematode-trapping fungus</name>
    <name type="synonym">Trichothecium flagrans</name>
    <dbReference type="NCBI Taxonomy" id="97331"/>
    <lineage>
        <taxon>Eukaryota</taxon>
        <taxon>Fungi</taxon>
        <taxon>Dikarya</taxon>
        <taxon>Ascomycota</taxon>
        <taxon>Pezizomycotina</taxon>
        <taxon>Orbiliomycetes</taxon>
        <taxon>Orbiliales</taxon>
        <taxon>Orbiliaceae</taxon>
        <taxon>Arthrobotrys</taxon>
    </lineage>
</organism>
<protein>
    <submittedName>
        <fullName evidence="1">Uncharacterized protein</fullName>
    </submittedName>
</protein>
<dbReference type="AlphaFoldDB" id="A0A437A201"/>
<evidence type="ECO:0000313" key="2">
    <source>
        <dbReference type="Proteomes" id="UP000283090"/>
    </source>
</evidence>
<keyword evidence="2" id="KW-1185">Reference proteome</keyword>
<comment type="caution">
    <text evidence="1">The sequence shown here is derived from an EMBL/GenBank/DDBJ whole genome shotgun (WGS) entry which is preliminary data.</text>
</comment>
<dbReference type="Proteomes" id="UP000283090">
    <property type="component" value="Unassembled WGS sequence"/>
</dbReference>
<dbReference type="EMBL" id="SAEB01000006">
    <property type="protein sequence ID" value="RVD85110.1"/>
    <property type="molecule type" value="Genomic_DNA"/>
</dbReference>
<dbReference type="GeneID" id="93585752"/>
<dbReference type="RefSeq" id="XP_067490654.1">
    <property type="nucleotide sequence ID" value="XM_067632380.1"/>
</dbReference>
<accession>A0A437A201</accession>
<proteinExistence type="predicted"/>
<gene>
    <name evidence="1" type="ORF">DFL_003441</name>
</gene>
<reference evidence="1 2" key="1">
    <citation type="submission" date="2019-01" db="EMBL/GenBank/DDBJ databases">
        <title>Intercellular communication is required for trap formation in the nematode-trapping fungus Duddingtonia flagrans.</title>
        <authorList>
            <person name="Youssar L."/>
            <person name="Wernet V."/>
            <person name="Hensel N."/>
            <person name="Hildebrandt H.-G."/>
            <person name="Fischer R."/>
        </authorList>
    </citation>
    <scope>NUCLEOTIDE SEQUENCE [LARGE SCALE GENOMIC DNA]</scope>
    <source>
        <strain evidence="1 2">CBS H-5679</strain>
    </source>
</reference>
<dbReference type="VEuPathDB" id="FungiDB:DFL_003441"/>
<sequence>MTTASKTFNVHLHQHYYRNVGPGSFVQDLEVWKRGMRAEKKAWRDGDIGLYYITEFKGHRIPGGGMMIVEVEDMQADGFGRNLSNTIDYTLYGRLKFTSKTTDHGYGRCKTVKWIQLRSHILGVATC</sequence>